<organism evidence="2 3">
    <name type="scientific">Mycena belliarum</name>
    <dbReference type="NCBI Taxonomy" id="1033014"/>
    <lineage>
        <taxon>Eukaryota</taxon>
        <taxon>Fungi</taxon>
        <taxon>Dikarya</taxon>
        <taxon>Basidiomycota</taxon>
        <taxon>Agaricomycotina</taxon>
        <taxon>Agaricomycetes</taxon>
        <taxon>Agaricomycetidae</taxon>
        <taxon>Agaricales</taxon>
        <taxon>Marasmiineae</taxon>
        <taxon>Mycenaceae</taxon>
        <taxon>Mycena</taxon>
    </lineage>
</organism>
<evidence type="ECO:0000313" key="3">
    <source>
        <dbReference type="Proteomes" id="UP001222325"/>
    </source>
</evidence>
<feature type="region of interest" description="Disordered" evidence="1">
    <location>
        <begin position="1"/>
        <end position="99"/>
    </location>
</feature>
<evidence type="ECO:0000313" key="2">
    <source>
        <dbReference type="EMBL" id="KAJ7080655.1"/>
    </source>
</evidence>
<proteinExistence type="predicted"/>
<sequence>MSRCPPERDNQSTGPASTSPAFATAIESPSAFPTPAGSFPPVERNSGQREGETMDAFFQRRRQNVSTRALRETPQERKSRQQRETHAAKGAAPGKKGARVYVWEKSNGHYVRRAVGRNNQDDIWEEYGPCQRRYDSYYDEWDICEEFGPPSDADDDDDDFGIYLPYEQPTDSKSQSYSVDVPSRDNGPPDVDTFARRKQAETDLDLPITAVAKKFLGDSDLQISHETQFQNFRAFLAHCAKAKHPRDIPVTLLDFHQQDAELLSDWMVRVRRETLNGRLYYVISEAQDTLGLYVLLQSAVTTLEVVRQGWGPSMRDVMQHLLSRGVPFLTCFRSTEIPTGKPQGRNWYSGLGFRPANYTPNRLDYQSYTWHRDNFLRGPRGRAALLYGGVIGRLARTVVSEDEVLRGPSDAATIDGICLWDGHAQSAYWDDTLSEQEIDLICGVYHVATGR</sequence>
<reference evidence="2" key="1">
    <citation type="submission" date="2023-03" db="EMBL/GenBank/DDBJ databases">
        <title>Massive genome expansion in bonnet fungi (Mycena s.s.) driven by repeated elements and novel gene families across ecological guilds.</title>
        <authorList>
            <consortium name="Lawrence Berkeley National Laboratory"/>
            <person name="Harder C.B."/>
            <person name="Miyauchi S."/>
            <person name="Viragh M."/>
            <person name="Kuo A."/>
            <person name="Thoen E."/>
            <person name="Andreopoulos B."/>
            <person name="Lu D."/>
            <person name="Skrede I."/>
            <person name="Drula E."/>
            <person name="Henrissat B."/>
            <person name="Morin E."/>
            <person name="Kohler A."/>
            <person name="Barry K."/>
            <person name="LaButti K."/>
            <person name="Morin E."/>
            <person name="Salamov A."/>
            <person name="Lipzen A."/>
            <person name="Mereny Z."/>
            <person name="Hegedus B."/>
            <person name="Baldrian P."/>
            <person name="Stursova M."/>
            <person name="Weitz H."/>
            <person name="Taylor A."/>
            <person name="Grigoriev I.V."/>
            <person name="Nagy L.G."/>
            <person name="Martin F."/>
            <person name="Kauserud H."/>
        </authorList>
    </citation>
    <scope>NUCLEOTIDE SEQUENCE</scope>
    <source>
        <strain evidence="2">CBHHK173m</strain>
    </source>
</reference>
<dbReference type="Proteomes" id="UP001222325">
    <property type="component" value="Unassembled WGS sequence"/>
</dbReference>
<gene>
    <name evidence="2" type="ORF">B0H15DRAFT_787150</name>
</gene>
<feature type="compositionally biased region" description="Polar residues" evidence="1">
    <location>
        <begin position="11"/>
        <end position="21"/>
    </location>
</feature>
<dbReference type="AlphaFoldDB" id="A0AAD6TX85"/>
<feature type="compositionally biased region" description="Basic and acidic residues" evidence="1">
    <location>
        <begin position="69"/>
        <end position="87"/>
    </location>
</feature>
<comment type="caution">
    <text evidence="2">The sequence shown here is derived from an EMBL/GenBank/DDBJ whole genome shotgun (WGS) entry which is preliminary data.</text>
</comment>
<feature type="compositionally biased region" description="Polar residues" evidence="1">
    <location>
        <begin position="169"/>
        <end position="178"/>
    </location>
</feature>
<dbReference type="EMBL" id="JARJCN010000054">
    <property type="protein sequence ID" value="KAJ7080655.1"/>
    <property type="molecule type" value="Genomic_DNA"/>
</dbReference>
<feature type="compositionally biased region" description="Basic and acidic residues" evidence="1">
    <location>
        <begin position="1"/>
        <end position="10"/>
    </location>
</feature>
<evidence type="ECO:0000256" key="1">
    <source>
        <dbReference type="SAM" id="MobiDB-lite"/>
    </source>
</evidence>
<protein>
    <submittedName>
        <fullName evidence="2">Uncharacterized protein</fullName>
    </submittedName>
</protein>
<feature type="region of interest" description="Disordered" evidence="1">
    <location>
        <begin position="166"/>
        <end position="189"/>
    </location>
</feature>
<keyword evidence="3" id="KW-1185">Reference proteome</keyword>
<name>A0AAD6TX85_9AGAR</name>
<accession>A0AAD6TX85</accession>